<dbReference type="Pfam" id="PF03151">
    <property type="entry name" value="TPT"/>
    <property type="match status" value="1"/>
</dbReference>
<evidence type="ECO:0000256" key="3">
    <source>
        <dbReference type="ARBA" id="ARBA00022989"/>
    </source>
</evidence>
<keyword evidence="7" id="KW-1185">Reference proteome</keyword>
<evidence type="ECO:0000313" key="8">
    <source>
        <dbReference type="RefSeq" id="XP_019642192.1"/>
    </source>
</evidence>
<feature type="transmembrane region" description="Helical" evidence="5">
    <location>
        <begin position="163"/>
        <end position="180"/>
    </location>
</feature>
<organism evidence="7 8">
    <name type="scientific">Branchiostoma belcheri</name>
    <name type="common">Amphioxus</name>
    <dbReference type="NCBI Taxonomy" id="7741"/>
    <lineage>
        <taxon>Eukaryota</taxon>
        <taxon>Metazoa</taxon>
        <taxon>Chordata</taxon>
        <taxon>Cephalochordata</taxon>
        <taxon>Leptocardii</taxon>
        <taxon>Amphioxiformes</taxon>
        <taxon>Branchiostomatidae</taxon>
        <taxon>Branchiostoma</taxon>
    </lineage>
</organism>
<feature type="transmembrane region" description="Helical" evidence="5">
    <location>
        <begin position="14"/>
        <end position="34"/>
    </location>
</feature>
<dbReference type="InterPro" id="IPR050186">
    <property type="entry name" value="TPT_transporter"/>
</dbReference>
<keyword evidence="3 5" id="KW-1133">Transmembrane helix</keyword>
<evidence type="ECO:0000259" key="6">
    <source>
        <dbReference type="Pfam" id="PF03151"/>
    </source>
</evidence>
<comment type="subcellular location">
    <subcellularLocation>
        <location evidence="1">Membrane</location>
        <topology evidence="1">Multi-pass membrane protein</topology>
    </subcellularLocation>
</comment>
<dbReference type="OrthoDB" id="417037at2759"/>
<feature type="transmembrane region" description="Helical" evidence="5">
    <location>
        <begin position="112"/>
        <end position="132"/>
    </location>
</feature>
<feature type="transmembrane region" description="Helical" evidence="5">
    <location>
        <begin position="238"/>
        <end position="259"/>
    </location>
</feature>
<reference evidence="8" key="1">
    <citation type="submission" date="2025-08" db="UniProtKB">
        <authorList>
            <consortium name="RefSeq"/>
        </authorList>
    </citation>
    <scope>IDENTIFICATION</scope>
    <source>
        <tissue evidence="8">Gonad</tissue>
    </source>
</reference>
<feature type="transmembrane region" description="Helical" evidence="5">
    <location>
        <begin position="266"/>
        <end position="285"/>
    </location>
</feature>
<gene>
    <name evidence="8" type="primary">LOC109483600</name>
</gene>
<dbReference type="PANTHER" id="PTHR11132">
    <property type="entry name" value="SOLUTE CARRIER FAMILY 35"/>
    <property type="match status" value="1"/>
</dbReference>
<evidence type="ECO:0000256" key="2">
    <source>
        <dbReference type="ARBA" id="ARBA00022692"/>
    </source>
</evidence>
<keyword evidence="4 5" id="KW-0472">Membrane</keyword>
<feature type="transmembrane region" description="Helical" evidence="5">
    <location>
        <begin position="84"/>
        <end position="100"/>
    </location>
</feature>
<feature type="transmembrane region" description="Helical" evidence="5">
    <location>
        <begin position="139"/>
        <end position="157"/>
    </location>
</feature>
<dbReference type="KEGG" id="bbel:109483600"/>
<evidence type="ECO:0000256" key="5">
    <source>
        <dbReference type="SAM" id="Phobius"/>
    </source>
</evidence>
<name>A0A6P5AG25_BRABE</name>
<dbReference type="Proteomes" id="UP000515135">
    <property type="component" value="Unplaced"/>
</dbReference>
<accession>A0A6P5AG25</accession>
<dbReference type="AlphaFoldDB" id="A0A6P5AG25"/>
<dbReference type="GeneID" id="109483600"/>
<feature type="transmembrane region" description="Helical" evidence="5">
    <location>
        <begin position="46"/>
        <end position="63"/>
    </location>
</feature>
<feature type="transmembrane region" description="Helical" evidence="5">
    <location>
        <begin position="291"/>
        <end position="314"/>
    </location>
</feature>
<dbReference type="GO" id="GO:0016020">
    <property type="term" value="C:membrane"/>
    <property type="evidence" value="ECO:0007669"/>
    <property type="project" value="UniProtKB-SubCell"/>
</dbReference>
<feature type="domain" description="Sugar phosphate transporter" evidence="6">
    <location>
        <begin position="20"/>
        <end position="311"/>
    </location>
</feature>
<evidence type="ECO:0000313" key="7">
    <source>
        <dbReference type="Proteomes" id="UP000515135"/>
    </source>
</evidence>
<dbReference type="InterPro" id="IPR004853">
    <property type="entry name" value="Sugar_P_trans_dom"/>
</dbReference>
<protein>
    <submittedName>
        <fullName evidence="8">UDP-N-acetylglucosamine/UDP-glucose/GDP-mannose transporter-like isoform X1</fullName>
    </submittedName>
</protein>
<proteinExistence type="predicted"/>
<dbReference type="RefSeq" id="XP_019642192.1">
    <property type="nucleotide sequence ID" value="XM_019786633.1"/>
</dbReference>
<evidence type="ECO:0000256" key="4">
    <source>
        <dbReference type="ARBA" id="ARBA00023136"/>
    </source>
</evidence>
<sequence>MNTGGGTGPGSSSVLLRLATALFYGFSSFMIVVVNKSVLTTYQFPSFQFLGLGQMVATIVVMYSAKKLSIVKFPDWNRDIPRKAFPLPLIYIGNLIFGLGSTKRLNLPMFTVLRRFSILFTMILEYVVLGHLASRRVQAIVVLMVIGAIIAALNDLAFDLRGYVFILLNDLFTALNGVYVKKKLDSKEQDQEDVNEELGKYGLLFYNALFMLFPTMAICVSTGDFEKVLLFEGWTEPLFVLQFFMSCFMGFILMYSTILCTGHNSALTTTIVGTIKNILITYLGMVFGGDYIFSWSNFVGLNISVFCSLCYTYISLTDPYTRRPSSYTSTGHSSDHSNLRVQIL</sequence>
<evidence type="ECO:0000256" key="1">
    <source>
        <dbReference type="ARBA" id="ARBA00004141"/>
    </source>
</evidence>
<keyword evidence="2 5" id="KW-0812">Transmembrane</keyword>
<feature type="transmembrane region" description="Helical" evidence="5">
    <location>
        <begin position="201"/>
        <end position="218"/>
    </location>
</feature>